<organism evidence="1 2">
    <name type="scientific">Cytospora chrysosperma</name>
    <name type="common">Cytospora canker fungus</name>
    <name type="synonym">Sphaeria chrysosperma</name>
    <dbReference type="NCBI Taxonomy" id="252740"/>
    <lineage>
        <taxon>Eukaryota</taxon>
        <taxon>Fungi</taxon>
        <taxon>Dikarya</taxon>
        <taxon>Ascomycota</taxon>
        <taxon>Pezizomycotina</taxon>
        <taxon>Sordariomycetes</taxon>
        <taxon>Sordariomycetidae</taxon>
        <taxon>Diaporthales</taxon>
        <taxon>Cytosporaceae</taxon>
        <taxon>Cytospora</taxon>
    </lineage>
</organism>
<name>A0A423WCT5_CYTCH</name>
<protein>
    <recommendedName>
        <fullName evidence="3">HMA domain-containing protein</fullName>
    </recommendedName>
</protein>
<accession>A0A423WCT5</accession>
<dbReference type="EMBL" id="LJZO01000007">
    <property type="protein sequence ID" value="ROW01078.1"/>
    <property type="molecule type" value="Genomic_DNA"/>
</dbReference>
<proteinExistence type="predicted"/>
<dbReference type="OrthoDB" id="10290306at2759"/>
<gene>
    <name evidence="1" type="ORF">VSDG_02868</name>
</gene>
<dbReference type="AlphaFoldDB" id="A0A423WCT5"/>
<evidence type="ECO:0008006" key="3">
    <source>
        <dbReference type="Google" id="ProtNLM"/>
    </source>
</evidence>
<sequence length="85" mass="9267">MVFKYQCCRECAPTVRRALQAACPGARIDEDNRGSKITFELSIGNPAKAPKGSLVQMAFDALKRSAPHGIKGIRPKDGIFKCDKS</sequence>
<keyword evidence="2" id="KW-1185">Reference proteome</keyword>
<reference evidence="1 2" key="1">
    <citation type="submission" date="2015-09" db="EMBL/GenBank/DDBJ databases">
        <title>Host preference determinants of Valsa canker pathogens revealed by comparative genomics.</title>
        <authorList>
            <person name="Yin Z."/>
            <person name="Huang L."/>
        </authorList>
    </citation>
    <scope>NUCLEOTIDE SEQUENCE [LARGE SCALE GENOMIC DNA]</scope>
    <source>
        <strain evidence="1 2">YSFL</strain>
    </source>
</reference>
<dbReference type="Proteomes" id="UP000284375">
    <property type="component" value="Unassembled WGS sequence"/>
</dbReference>
<evidence type="ECO:0000313" key="2">
    <source>
        <dbReference type="Proteomes" id="UP000284375"/>
    </source>
</evidence>
<comment type="caution">
    <text evidence="1">The sequence shown here is derived from an EMBL/GenBank/DDBJ whole genome shotgun (WGS) entry which is preliminary data.</text>
</comment>
<evidence type="ECO:0000313" key="1">
    <source>
        <dbReference type="EMBL" id="ROW01078.1"/>
    </source>
</evidence>